<reference evidence="1" key="2">
    <citation type="journal article" date="2015" name="Fish Shellfish Immunol.">
        <title>Early steps in the European eel (Anguilla anguilla)-Vibrio vulnificus interaction in the gills: Role of the RtxA13 toxin.</title>
        <authorList>
            <person name="Callol A."/>
            <person name="Pajuelo D."/>
            <person name="Ebbesson L."/>
            <person name="Teles M."/>
            <person name="MacKenzie S."/>
            <person name="Amaro C."/>
        </authorList>
    </citation>
    <scope>NUCLEOTIDE SEQUENCE</scope>
</reference>
<accession>A0A0E9XN75</accession>
<dbReference type="EMBL" id="GBXM01005307">
    <property type="protein sequence ID" value="JAI03271.1"/>
    <property type="molecule type" value="Transcribed_RNA"/>
</dbReference>
<name>A0A0E9XN75_ANGAN</name>
<organism evidence="1">
    <name type="scientific">Anguilla anguilla</name>
    <name type="common">European freshwater eel</name>
    <name type="synonym">Muraena anguilla</name>
    <dbReference type="NCBI Taxonomy" id="7936"/>
    <lineage>
        <taxon>Eukaryota</taxon>
        <taxon>Metazoa</taxon>
        <taxon>Chordata</taxon>
        <taxon>Craniata</taxon>
        <taxon>Vertebrata</taxon>
        <taxon>Euteleostomi</taxon>
        <taxon>Actinopterygii</taxon>
        <taxon>Neopterygii</taxon>
        <taxon>Teleostei</taxon>
        <taxon>Anguilliformes</taxon>
        <taxon>Anguillidae</taxon>
        <taxon>Anguilla</taxon>
    </lineage>
</organism>
<sequence>MVADSLQCVASRRSSFSVVSSSICSVSSRFFLFEKEGFSV</sequence>
<evidence type="ECO:0000313" key="1">
    <source>
        <dbReference type="EMBL" id="JAI03271.1"/>
    </source>
</evidence>
<proteinExistence type="predicted"/>
<reference evidence="1" key="1">
    <citation type="submission" date="2014-11" db="EMBL/GenBank/DDBJ databases">
        <authorList>
            <person name="Amaro Gonzalez C."/>
        </authorList>
    </citation>
    <scope>NUCLEOTIDE SEQUENCE</scope>
</reference>
<protein>
    <submittedName>
        <fullName evidence="1">Uncharacterized protein</fullName>
    </submittedName>
</protein>
<dbReference type="AlphaFoldDB" id="A0A0E9XN75"/>